<proteinExistence type="predicted"/>
<accession>A0A0B2VN63</accession>
<comment type="caution">
    <text evidence="3">The sequence shown here is derived from an EMBL/GenBank/DDBJ whole genome shotgun (WGS) entry which is preliminary data.</text>
</comment>
<dbReference type="Proteomes" id="UP000031036">
    <property type="component" value="Unassembled WGS sequence"/>
</dbReference>
<keyword evidence="4" id="KW-1185">Reference proteome</keyword>
<evidence type="ECO:0000313" key="3">
    <source>
        <dbReference type="EMBL" id="KHN82779.1"/>
    </source>
</evidence>
<sequence length="254" mass="28832">MLELFSDAVVVFGWLQIVCGTCCLFFVALNLLDFACGNLVWSAYFVLSVVFWQYVSVILISLLPSEEASLNEFYKSMIARNKRRESIYKTSQHRPHSTHSEISIVVEHGSKQKDEPSVSYTEKLASFLEKELAKRRERRKRRIDRLAKQMKVAGETGKPCRSIASSKSKSSDERGISKKSTDKNSPKKHERPQTPKAENSKEKKLSDKRITDVMKRQTPKNAVINENGNREKSEQSTQPSKSDVSLAPVKSKSC</sequence>
<feature type="region of interest" description="Disordered" evidence="1">
    <location>
        <begin position="138"/>
        <end position="254"/>
    </location>
</feature>
<name>A0A0B2VN63_TOXCA</name>
<keyword evidence="2" id="KW-1133">Transmembrane helix</keyword>
<feature type="transmembrane region" description="Helical" evidence="2">
    <location>
        <begin position="12"/>
        <end position="32"/>
    </location>
</feature>
<gene>
    <name evidence="3" type="ORF">Tcan_06766</name>
</gene>
<dbReference type="AlphaFoldDB" id="A0A0B2VN63"/>
<dbReference type="EMBL" id="JPKZ01001309">
    <property type="protein sequence ID" value="KHN82779.1"/>
    <property type="molecule type" value="Genomic_DNA"/>
</dbReference>
<evidence type="ECO:0000256" key="2">
    <source>
        <dbReference type="SAM" id="Phobius"/>
    </source>
</evidence>
<protein>
    <submittedName>
        <fullName evidence="3">Uncharacterized protein</fullName>
    </submittedName>
</protein>
<reference evidence="3 4" key="1">
    <citation type="submission" date="2014-11" db="EMBL/GenBank/DDBJ databases">
        <title>Genetic blueprint of the zoonotic pathogen Toxocara canis.</title>
        <authorList>
            <person name="Zhu X.-Q."/>
            <person name="Korhonen P.K."/>
            <person name="Cai H."/>
            <person name="Young N.D."/>
            <person name="Nejsum P."/>
            <person name="von Samson-Himmelstjerna G."/>
            <person name="Boag P.R."/>
            <person name="Tan P."/>
            <person name="Li Q."/>
            <person name="Min J."/>
            <person name="Yang Y."/>
            <person name="Wang X."/>
            <person name="Fang X."/>
            <person name="Hall R.S."/>
            <person name="Hofmann A."/>
            <person name="Sternberg P.W."/>
            <person name="Jex A.R."/>
            <person name="Gasser R.B."/>
        </authorList>
    </citation>
    <scope>NUCLEOTIDE SEQUENCE [LARGE SCALE GENOMIC DNA]</scope>
    <source>
        <strain evidence="3">PN_DK_2014</strain>
    </source>
</reference>
<organism evidence="3 4">
    <name type="scientific">Toxocara canis</name>
    <name type="common">Canine roundworm</name>
    <dbReference type="NCBI Taxonomy" id="6265"/>
    <lineage>
        <taxon>Eukaryota</taxon>
        <taxon>Metazoa</taxon>
        <taxon>Ecdysozoa</taxon>
        <taxon>Nematoda</taxon>
        <taxon>Chromadorea</taxon>
        <taxon>Rhabditida</taxon>
        <taxon>Spirurina</taxon>
        <taxon>Ascaridomorpha</taxon>
        <taxon>Ascaridoidea</taxon>
        <taxon>Toxocaridae</taxon>
        <taxon>Toxocara</taxon>
    </lineage>
</organism>
<feature type="compositionally biased region" description="Basic and acidic residues" evidence="1">
    <location>
        <begin position="169"/>
        <end position="215"/>
    </location>
</feature>
<evidence type="ECO:0000256" key="1">
    <source>
        <dbReference type="SAM" id="MobiDB-lite"/>
    </source>
</evidence>
<keyword evidence="2" id="KW-0812">Transmembrane</keyword>
<keyword evidence="2" id="KW-0472">Membrane</keyword>
<feature type="transmembrane region" description="Helical" evidence="2">
    <location>
        <begin position="39"/>
        <end position="63"/>
    </location>
</feature>
<evidence type="ECO:0000313" key="4">
    <source>
        <dbReference type="Proteomes" id="UP000031036"/>
    </source>
</evidence>